<name>A0ABM8AC30_9DEIO</name>
<dbReference type="Proteomes" id="UP001064971">
    <property type="component" value="Chromosome"/>
</dbReference>
<gene>
    <name evidence="2" type="ORF">DAETH_12900</name>
</gene>
<proteinExistence type="predicted"/>
<evidence type="ECO:0000256" key="1">
    <source>
        <dbReference type="SAM" id="MobiDB-lite"/>
    </source>
</evidence>
<feature type="region of interest" description="Disordered" evidence="1">
    <location>
        <begin position="1"/>
        <end position="20"/>
    </location>
</feature>
<keyword evidence="3" id="KW-1185">Reference proteome</keyword>
<sequence length="139" mass="15643">MGYYISVTQPHEPIPAPPREASEAEWDRWVEEEARFSVYSERLGSLGYISQWVFQVAAQLELPLLASLYPGGCLETSAELDALEQELDALEREWQRRGLHLPGADVGWGRTYVDLLFPLQCFRNALDAARRTGSSLCVG</sequence>
<evidence type="ECO:0000313" key="3">
    <source>
        <dbReference type="Proteomes" id="UP001064971"/>
    </source>
</evidence>
<reference evidence="2" key="1">
    <citation type="submission" date="2022-07" db="EMBL/GenBank/DDBJ databases">
        <title>Complete Genome Sequence of the Radioresistant Bacterium Deinococcus aetherius ST0316, Isolated from the Air Dust collected in Lower Stratosphere above Japan.</title>
        <authorList>
            <person name="Satoh K."/>
            <person name="Hagiwara K."/>
            <person name="Katsumata K."/>
            <person name="Kubo A."/>
            <person name="Yokobori S."/>
            <person name="Yamagishi A."/>
            <person name="Oono Y."/>
            <person name="Narumi I."/>
        </authorList>
    </citation>
    <scope>NUCLEOTIDE SEQUENCE</scope>
    <source>
        <strain evidence="2">ST0316</strain>
    </source>
</reference>
<accession>A0ABM8AC30</accession>
<organism evidence="2 3">
    <name type="scientific">Deinococcus aetherius</name>
    <dbReference type="NCBI Taxonomy" id="200252"/>
    <lineage>
        <taxon>Bacteria</taxon>
        <taxon>Thermotogati</taxon>
        <taxon>Deinococcota</taxon>
        <taxon>Deinococci</taxon>
        <taxon>Deinococcales</taxon>
        <taxon>Deinococcaceae</taxon>
        <taxon>Deinococcus</taxon>
    </lineage>
</organism>
<dbReference type="EMBL" id="AP026560">
    <property type="protein sequence ID" value="BDP41321.1"/>
    <property type="molecule type" value="Genomic_DNA"/>
</dbReference>
<protein>
    <submittedName>
        <fullName evidence="2">Uncharacterized protein</fullName>
    </submittedName>
</protein>
<evidence type="ECO:0000313" key="2">
    <source>
        <dbReference type="EMBL" id="BDP41321.1"/>
    </source>
</evidence>